<dbReference type="PANTHER" id="PTHR46481">
    <property type="entry name" value="ZINC FINGER BED DOMAIN-CONTAINING PROTEIN 4"/>
    <property type="match status" value="1"/>
</dbReference>
<dbReference type="SUPFAM" id="SSF53098">
    <property type="entry name" value="Ribonuclease H-like"/>
    <property type="match status" value="1"/>
</dbReference>
<comment type="caution">
    <text evidence="10">The sequence shown here is derived from an EMBL/GenBank/DDBJ whole genome shotgun (WGS) entry which is preliminary data.</text>
</comment>
<comment type="subcellular location">
    <subcellularLocation>
        <location evidence="1">Nucleus</location>
    </subcellularLocation>
</comment>
<dbReference type="Proteomes" id="UP000789901">
    <property type="component" value="Unassembled WGS sequence"/>
</dbReference>
<name>A0ABN7VGH1_GIGMA</name>
<evidence type="ECO:0000259" key="9">
    <source>
        <dbReference type="Pfam" id="PF02892"/>
    </source>
</evidence>
<protein>
    <submittedName>
        <fullName evidence="10">6391_t:CDS:1</fullName>
    </submittedName>
</protein>
<dbReference type="EMBL" id="CAJVQB010014749">
    <property type="protein sequence ID" value="CAG8770445.1"/>
    <property type="molecule type" value="Genomic_DNA"/>
</dbReference>
<feature type="region of interest" description="Disordered" evidence="8">
    <location>
        <begin position="352"/>
        <end position="372"/>
    </location>
</feature>
<dbReference type="Pfam" id="PF02892">
    <property type="entry name" value="zf-BED"/>
    <property type="match status" value="1"/>
</dbReference>
<keyword evidence="4" id="KW-0862">Zinc</keyword>
<evidence type="ECO:0000256" key="2">
    <source>
        <dbReference type="ARBA" id="ARBA00022723"/>
    </source>
</evidence>
<dbReference type="InterPro" id="IPR003656">
    <property type="entry name" value="Znf_BED"/>
</dbReference>
<evidence type="ECO:0000313" key="10">
    <source>
        <dbReference type="EMBL" id="CAG8770445.1"/>
    </source>
</evidence>
<dbReference type="InterPro" id="IPR012337">
    <property type="entry name" value="RNaseH-like_sf"/>
</dbReference>
<evidence type="ECO:0000256" key="4">
    <source>
        <dbReference type="ARBA" id="ARBA00022833"/>
    </source>
</evidence>
<gene>
    <name evidence="10" type="ORF">GMARGA_LOCUS18458</name>
</gene>
<feature type="compositionally biased region" description="Basic and acidic residues" evidence="8">
    <location>
        <begin position="1"/>
        <end position="10"/>
    </location>
</feature>
<feature type="domain" description="BED-type" evidence="9">
    <location>
        <begin position="23"/>
        <end position="65"/>
    </location>
</feature>
<dbReference type="PANTHER" id="PTHR46481:SF10">
    <property type="entry name" value="ZINC FINGER BED DOMAIN-CONTAINING PROTEIN 39"/>
    <property type="match status" value="1"/>
</dbReference>
<keyword evidence="3" id="KW-0863">Zinc-finger</keyword>
<evidence type="ECO:0000256" key="6">
    <source>
        <dbReference type="ARBA" id="ARBA00023163"/>
    </source>
</evidence>
<feature type="compositionally biased region" description="Basic and acidic residues" evidence="8">
    <location>
        <begin position="670"/>
        <end position="681"/>
    </location>
</feature>
<evidence type="ECO:0000256" key="8">
    <source>
        <dbReference type="SAM" id="MobiDB-lite"/>
    </source>
</evidence>
<evidence type="ECO:0000313" key="11">
    <source>
        <dbReference type="Proteomes" id="UP000789901"/>
    </source>
</evidence>
<evidence type="ECO:0000256" key="3">
    <source>
        <dbReference type="ARBA" id="ARBA00022771"/>
    </source>
</evidence>
<keyword evidence="7" id="KW-0539">Nucleus</keyword>
<evidence type="ECO:0000256" key="5">
    <source>
        <dbReference type="ARBA" id="ARBA00023015"/>
    </source>
</evidence>
<keyword evidence="11" id="KW-1185">Reference proteome</keyword>
<dbReference type="InterPro" id="IPR052035">
    <property type="entry name" value="ZnF_BED_domain_contain"/>
</dbReference>
<feature type="region of interest" description="Disordered" evidence="8">
    <location>
        <begin position="530"/>
        <end position="555"/>
    </location>
</feature>
<feature type="region of interest" description="Disordered" evidence="8">
    <location>
        <begin position="654"/>
        <end position="701"/>
    </location>
</feature>
<feature type="compositionally biased region" description="Basic and acidic residues" evidence="8">
    <location>
        <begin position="576"/>
        <end position="615"/>
    </location>
</feature>
<organism evidence="10 11">
    <name type="scientific">Gigaspora margarita</name>
    <dbReference type="NCBI Taxonomy" id="4874"/>
    <lineage>
        <taxon>Eukaryota</taxon>
        <taxon>Fungi</taxon>
        <taxon>Fungi incertae sedis</taxon>
        <taxon>Mucoromycota</taxon>
        <taxon>Glomeromycotina</taxon>
        <taxon>Glomeromycetes</taxon>
        <taxon>Diversisporales</taxon>
        <taxon>Gigasporaceae</taxon>
        <taxon>Gigaspora</taxon>
    </lineage>
</organism>
<keyword evidence="5" id="KW-0805">Transcription regulation</keyword>
<evidence type="ECO:0000256" key="1">
    <source>
        <dbReference type="ARBA" id="ARBA00004123"/>
    </source>
</evidence>
<reference evidence="10 11" key="1">
    <citation type="submission" date="2021-06" db="EMBL/GenBank/DDBJ databases">
        <authorList>
            <person name="Kallberg Y."/>
            <person name="Tangrot J."/>
            <person name="Rosling A."/>
        </authorList>
    </citation>
    <scope>NUCLEOTIDE SEQUENCE [LARGE SCALE GENOMIC DNA]</scope>
    <source>
        <strain evidence="10 11">120-4 pot B 10/14</strain>
    </source>
</reference>
<feature type="region of interest" description="Disordered" evidence="8">
    <location>
        <begin position="569"/>
        <end position="615"/>
    </location>
</feature>
<keyword evidence="2" id="KW-0479">Metal-binding</keyword>
<evidence type="ECO:0000256" key="7">
    <source>
        <dbReference type="ARBA" id="ARBA00023242"/>
    </source>
</evidence>
<proteinExistence type="predicted"/>
<feature type="region of interest" description="Disordered" evidence="8">
    <location>
        <begin position="1"/>
        <end position="20"/>
    </location>
</feature>
<accession>A0ABN7VGH1</accession>
<sequence length="701" mass="81148">DLYTETHSETETVSTTPSASNQNDSFIAYCKVCKISLAGTRQTPYPYLRKGGNTTNLINHLRDKHGITKENHKEFLDEHNEPQRDQTKITEYAKTPLYILQNASFRELILTCKPGYKIPCDKSVKAIIYDSFLWNFVFHEALLSCNYLPYPHSGEAISAELFQVINNWNLSNIVLTIVTDNGANMLSVLQGLKQCKQVHRRVKHLQAFFRLPKQAQRLREAQKNSEDLLENSYHNPLDVLTDVKTRWNSVYYVWKRVLELHNSMRSISTTLLEKSDQKSQQEGKKLERLCLSFDERQITRRICGAKYCTLSLVHSYIELLKKSFEPNSEKGETYDTYLDLIYGPQIESNNEVIEESDSSTSEDNGIPSGDSFEKNVDDFNHVEYLLAANTVGLLQKVRAAIFLSLEELWSRQSDLWDNTGKEKDESRKLLQIQYDLAKEDFYARNVYSQPIQQTTSMYDCADNDNNFFKALEHKELDNPYKSQEKKKKTRISERNKYIRQLEQRSNIILVSLTLDKLDKVQGVIVDVNSSSQYDSDTNEKTNVENKPVGPEKSTKKTWKMLKKRFKPGRVEDDEIDRTNKVKGEEDRRMLVGEDDKDDERKDNRSERPLQEKELSYHPHIAFKSLAQAQPHLEYGIKMELDKSKAPVIYQKVAESDKRIEDLSEPNDEATGDKIEREDRAKKVSQKSACDEEHNQRSGANP</sequence>
<keyword evidence="6" id="KW-0804">Transcription</keyword>
<feature type="non-terminal residue" evidence="10">
    <location>
        <position position="1"/>
    </location>
</feature>